<dbReference type="Proteomes" id="UP000234498">
    <property type="component" value="Unassembled WGS sequence"/>
</dbReference>
<feature type="domain" description="DUF1707" evidence="2">
    <location>
        <begin position="30"/>
        <end position="80"/>
    </location>
</feature>
<organism evidence="3 4">
    <name type="scientific">Brevibacterium linens</name>
    <dbReference type="NCBI Taxonomy" id="1703"/>
    <lineage>
        <taxon>Bacteria</taxon>
        <taxon>Bacillati</taxon>
        <taxon>Actinomycetota</taxon>
        <taxon>Actinomycetes</taxon>
        <taxon>Micrococcales</taxon>
        <taxon>Brevibacteriaceae</taxon>
        <taxon>Brevibacterium</taxon>
    </lineage>
</organism>
<dbReference type="PANTHER" id="PTHR40763:SF5">
    <property type="entry name" value="MEMBRANE PROTEIN"/>
    <property type="match status" value="1"/>
</dbReference>
<evidence type="ECO:0000313" key="3">
    <source>
        <dbReference type="EMBL" id="SMX75437.1"/>
    </source>
</evidence>
<accession>A0A2H1IJQ2</accession>
<dbReference type="AlphaFoldDB" id="A0A2H1IJQ2"/>
<dbReference type="Pfam" id="PF08044">
    <property type="entry name" value="DUF1707"/>
    <property type="match status" value="1"/>
</dbReference>
<feature type="region of interest" description="Disordered" evidence="1">
    <location>
        <begin position="1"/>
        <end position="26"/>
    </location>
</feature>
<dbReference type="EMBL" id="FXZA01000004">
    <property type="protein sequence ID" value="SMX75437.1"/>
    <property type="molecule type" value="Genomic_DNA"/>
</dbReference>
<evidence type="ECO:0000313" key="4">
    <source>
        <dbReference type="Proteomes" id="UP000234498"/>
    </source>
</evidence>
<reference evidence="3 4" key="1">
    <citation type="submission" date="2017-03" db="EMBL/GenBank/DDBJ databases">
        <authorList>
            <person name="Afonso C.L."/>
            <person name="Miller P.J."/>
            <person name="Scott M.A."/>
            <person name="Spackman E."/>
            <person name="Goraichik I."/>
            <person name="Dimitrov K.M."/>
            <person name="Suarez D.L."/>
            <person name="Swayne D.E."/>
        </authorList>
    </citation>
    <scope>NUCLEOTIDE SEQUENCE [LARGE SCALE GENOMIC DNA]</scope>
    <source>
        <strain evidence="3 4">Mu101</strain>
    </source>
</reference>
<gene>
    <name evidence="3" type="ORF">BLIN101_01269</name>
</gene>
<protein>
    <recommendedName>
        <fullName evidence="2">DUF1707 domain-containing protein</fullName>
    </recommendedName>
</protein>
<dbReference type="InterPro" id="IPR012551">
    <property type="entry name" value="DUF1707_SHOCT-like"/>
</dbReference>
<feature type="compositionally biased region" description="Polar residues" evidence="1">
    <location>
        <begin position="1"/>
        <end position="20"/>
    </location>
</feature>
<evidence type="ECO:0000259" key="2">
    <source>
        <dbReference type="Pfam" id="PF08044"/>
    </source>
</evidence>
<dbReference type="PANTHER" id="PTHR40763">
    <property type="entry name" value="MEMBRANE PROTEIN-RELATED"/>
    <property type="match status" value="1"/>
</dbReference>
<evidence type="ECO:0000256" key="1">
    <source>
        <dbReference type="SAM" id="MobiDB-lite"/>
    </source>
</evidence>
<name>A0A2H1IJQ2_BRELN</name>
<sequence length="232" mass="25458">MSLPSRSGTIEIMSSATPSPGENDPAKTFRIGHKERDEAIELLREAAGDGRITVDELDERMEKVQAAKFPIDLDAVLADLTTELPSDRFRPTSTIAPAAGHAMAVNGHDRFDPLVIKAGWESEVRRARWAVPPFIRCEPSMSNIELNFLEVETELEVIEIEVVAGMGSVSVVIPDDWAVNVDQLSKSWGSVKSVVDAVPTGRRPLVRVGGSIGMGSFKARFANYFDRRRLAK</sequence>
<proteinExistence type="predicted"/>